<dbReference type="SUPFAM" id="SSF57756">
    <property type="entry name" value="Retrovirus zinc finger-like domains"/>
    <property type="match status" value="1"/>
</dbReference>
<dbReference type="GO" id="GO:0002218">
    <property type="term" value="P:activation of innate immune response"/>
    <property type="evidence" value="ECO:0007669"/>
    <property type="project" value="InterPro"/>
</dbReference>
<dbReference type="OrthoDB" id="6510351at2759"/>
<accession>A0A9J6GXN5</accession>
<dbReference type="Gene3D" id="4.10.60.10">
    <property type="entry name" value="Zinc finger, CCHC-type"/>
    <property type="match status" value="1"/>
</dbReference>
<keyword evidence="5" id="KW-1185">Reference proteome</keyword>
<evidence type="ECO:0000256" key="1">
    <source>
        <dbReference type="PROSITE-ProRule" id="PRU00047"/>
    </source>
</evidence>
<feature type="domain" description="CCHC-type" evidence="3">
    <location>
        <begin position="204"/>
        <end position="218"/>
    </location>
</feature>
<dbReference type="InterPro" id="IPR036875">
    <property type="entry name" value="Znf_CCHC_sf"/>
</dbReference>
<dbReference type="PANTHER" id="PTHR22639:SF3">
    <property type="entry name" value="ZINC FINGER CCHC DOMAIN-CONTAINING PROTEIN 3"/>
    <property type="match status" value="1"/>
</dbReference>
<dbReference type="GO" id="GO:0003723">
    <property type="term" value="F:RNA binding"/>
    <property type="evidence" value="ECO:0007669"/>
    <property type="project" value="InterPro"/>
</dbReference>
<dbReference type="VEuPathDB" id="VectorBase:HLOH_048026"/>
<comment type="caution">
    <text evidence="4">The sequence shown here is derived from an EMBL/GenBank/DDBJ whole genome shotgun (WGS) entry which is preliminary data.</text>
</comment>
<organism evidence="4 5">
    <name type="scientific">Haemaphysalis longicornis</name>
    <name type="common">Bush tick</name>
    <dbReference type="NCBI Taxonomy" id="44386"/>
    <lineage>
        <taxon>Eukaryota</taxon>
        <taxon>Metazoa</taxon>
        <taxon>Ecdysozoa</taxon>
        <taxon>Arthropoda</taxon>
        <taxon>Chelicerata</taxon>
        <taxon>Arachnida</taxon>
        <taxon>Acari</taxon>
        <taxon>Parasitiformes</taxon>
        <taxon>Ixodida</taxon>
        <taxon>Ixodoidea</taxon>
        <taxon>Ixodidae</taxon>
        <taxon>Haemaphysalinae</taxon>
        <taxon>Haemaphysalis</taxon>
    </lineage>
</organism>
<feature type="region of interest" description="Disordered" evidence="2">
    <location>
        <begin position="260"/>
        <end position="424"/>
    </location>
</feature>
<gene>
    <name evidence="4" type="ORF">HPB48_018861</name>
</gene>
<dbReference type="InterPro" id="IPR001878">
    <property type="entry name" value="Znf_CCHC"/>
</dbReference>
<sequence length="439" mass="48130">MVGSVRAALTANAGRGEAYSSLPKDYRVVLSPLPSGEAMNRVVVLYCDVGGRPYRINDFREPLRDADVIKEVSVIGPFQMSHVWFVNFRTHDAKKKLVERGPLKVKARPCLVVDPIRRELPVKLHWVAFNVTNETIRKVFSEYGDVKEVASDKWRVQDFENSESTTRIVRLVLHEGVTPNRLLHQLRLGPGTVLVAVPGRAPMCLRCQRAGHIRRECRVPRCSECHAFGHEQADCTRSYARAVGRGLEGDNSDLVMDEEEAEVAAAPATLEPPNANLKEATGKATSGKEPSKTVTTQGSIGPAADSSLEADAGDSEGDSLEKATGKAPTEMDASKTVKTQGNIGPAADFSREADAAAPEGDSVETTGAESATMDFEVQPNMRRPAPGPNKMAQRLERNPTSESQRRRGRPDGEKRIIEQQTRQEGCHLEKAALRLREHV</sequence>
<dbReference type="GO" id="GO:0008270">
    <property type="term" value="F:zinc ion binding"/>
    <property type="evidence" value="ECO:0007669"/>
    <property type="project" value="UniProtKB-KW"/>
</dbReference>
<evidence type="ECO:0000256" key="2">
    <source>
        <dbReference type="SAM" id="MobiDB-lite"/>
    </source>
</evidence>
<evidence type="ECO:0000313" key="5">
    <source>
        <dbReference type="Proteomes" id="UP000821853"/>
    </source>
</evidence>
<keyword evidence="1" id="KW-0863">Zinc-finger</keyword>
<feature type="compositionally biased region" description="Basic and acidic residues" evidence="2">
    <location>
        <begin position="393"/>
        <end position="417"/>
    </location>
</feature>
<dbReference type="OMA" id="INDFREP"/>
<dbReference type="GO" id="GO:0003690">
    <property type="term" value="F:double-stranded DNA binding"/>
    <property type="evidence" value="ECO:0007669"/>
    <property type="project" value="InterPro"/>
</dbReference>
<dbReference type="SMART" id="SM00343">
    <property type="entry name" value="ZnF_C2HC"/>
    <property type="match status" value="2"/>
</dbReference>
<name>A0A9J6GXN5_HAELO</name>
<dbReference type="InterPro" id="IPR042509">
    <property type="entry name" value="ZCCHC3"/>
</dbReference>
<keyword evidence="1" id="KW-0479">Metal-binding</keyword>
<evidence type="ECO:0000259" key="3">
    <source>
        <dbReference type="PROSITE" id="PS50158"/>
    </source>
</evidence>
<proteinExistence type="predicted"/>
<keyword evidence="1" id="KW-0862">Zinc</keyword>
<dbReference type="Proteomes" id="UP000821853">
    <property type="component" value="Unassembled WGS sequence"/>
</dbReference>
<dbReference type="PANTHER" id="PTHR22639">
    <property type="entry name" value="GAG-RELATED PROTEIN"/>
    <property type="match status" value="1"/>
</dbReference>
<dbReference type="PROSITE" id="PS50158">
    <property type="entry name" value="ZF_CCHC"/>
    <property type="match status" value="1"/>
</dbReference>
<feature type="compositionally biased region" description="Low complexity" evidence="2">
    <location>
        <begin position="263"/>
        <end position="273"/>
    </location>
</feature>
<dbReference type="AlphaFoldDB" id="A0A9J6GXN5"/>
<dbReference type="EMBL" id="JABSTR010000009">
    <property type="protein sequence ID" value="KAH9379400.1"/>
    <property type="molecule type" value="Genomic_DNA"/>
</dbReference>
<evidence type="ECO:0000313" key="4">
    <source>
        <dbReference type="EMBL" id="KAH9379400.1"/>
    </source>
</evidence>
<reference evidence="4 5" key="1">
    <citation type="journal article" date="2020" name="Cell">
        <title>Large-Scale Comparative Analyses of Tick Genomes Elucidate Their Genetic Diversity and Vector Capacities.</title>
        <authorList>
            <consortium name="Tick Genome and Microbiome Consortium (TIGMIC)"/>
            <person name="Jia N."/>
            <person name="Wang J."/>
            <person name="Shi W."/>
            <person name="Du L."/>
            <person name="Sun Y."/>
            <person name="Zhan W."/>
            <person name="Jiang J.F."/>
            <person name="Wang Q."/>
            <person name="Zhang B."/>
            <person name="Ji P."/>
            <person name="Bell-Sakyi L."/>
            <person name="Cui X.M."/>
            <person name="Yuan T.T."/>
            <person name="Jiang B.G."/>
            <person name="Yang W.F."/>
            <person name="Lam T.T."/>
            <person name="Chang Q.C."/>
            <person name="Ding S.J."/>
            <person name="Wang X.J."/>
            <person name="Zhu J.G."/>
            <person name="Ruan X.D."/>
            <person name="Zhao L."/>
            <person name="Wei J.T."/>
            <person name="Ye R.Z."/>
            <person name="Que T.C."/>
            <person name="Du C.H."/>
            <person name="Zhou Y.H."/>
            <person name="Cheng J.X."/>
            <person name="Dai P.F."/>
            <person name="Guo W.B."/>
            <person name="Han X.H."/>
            <person name="Huang E.J."/>
            <person name="Li L.F."/>
            <person name="Wei W."/>
            <person name="Gao Y.C."/>
            <person name="Liu J.Z."/>
            <person name="Shao H.Z."/>
            <person name="Wang X."/>
            <person name="Wang C.C."/>
            <person name="Yang T.C."/>
            <person name="Huo Q.B."/>
            <person name="Li W."/>
            <person name="Chen H.Y."/>
            <person name="Chen S.E."/>
            <person name="Zhou L.G."/>
            <person name="Ni X.B."/>
            <person name="Tian J.H."/>
            <person name="Sheng Y."/>
            <person name="Liu T."/>
            <person name="Pan Y.S."/>
            <person name="Xia L.Y."/>
            <person name="Li J."/>
            <person name="Zhao F."/>
            <person name="Cao W.C."/>
        </authorList>
    </citation>
    <scope>NUCLEOTIDE SEQUENCE [LARGE SCALE GENOMIC DNA]</scope>
    <source>
        <strain evidence="4">HaeL-2018</strain>
    </source>
</reference>
<protein>
    <recommendedName>
        <fullName evidence="3">CCHC-type domain-containing protein</fullName>
    </recommendedName>
</protein>